<keyword evidence="2" id="KW-1185">Reference proteome</keyword>
<dbReference type="AlphaFoldDB" id="A0A0D8XX74"/>
<evidence type="ECO:0000313" key="1">
    <source>
        <dbReference type="EMBL" id="KJH49228.1"/>
    </source>
</evidence>
<proteinExistence type="predicted"/>
<protein>
    <submittedName>
        <fullName evidence="1">Uncharacterized protein</fullName>
    </submittedName>
</protein>
<organism evidence="1 2">
    <name type="scientific">Dictyocaulus viviparus</name>
    <name type="common">Bovine lungworm</name>
    <dbReference type="NCBI Taxonomy" id="29172"/>
    <lineage>
        <taxon>Eukaryota</taxon>
        <taxon>Metazoa</taxon>
        <taxon>Ecdysozoa</taxon>
        <taxon>Nematoda</taxon>
        <taxon>Chromadorea</taxon>
        <taxon>Rhabditida</taxon>
        <taxon>Rhabditina</taxon>
        <taxon>Rhabditomorpha</taxon>
        <taxon>Strongyloidea</taxon>
        <taxon>Metastrongylidae</taxon>
        <taxon>Dictyocaulus</taxon>
    </lineage>
</organism>
<reference evidence="1 2" key="1">
    <citation type="submission" date="2013-11" db="EMBL/GenBank/DDBJ databases">
        <title>Draft genome of the bovine lungworm Dictyocaulus viviparus.</title>
        <authorList>
            <person name="Mitreva M."/>
        </authorList>
    </citation>
    <scope>NUCLEOTIDE SEQUENCE [LARGE SCALE GENOMIC DNA]</scope>
    <source>
        <strain evidence="1 2">HannoverDv2000</strain>
    </source>
</reference>
<reference evidence="2" key="2">
    <citation type="journal article" date="2016" name="Sci. Rep.">
        <title>Dictyocaulus viviparus genome, variome and transcriptome elucidate lungworm biology and support future intervention.</title>
        <authorList>
            <person name="McNulty S.N."/>
            <person name="Strube C."/>
            <person name="Rosa B.A."/>
            <person name="Martin J.C."/>
            <person name="Tyagi R."/>
            <person name="Choi Y.J."/>
            <person name="Wang Q."/>
            <person name="Hallsworth Pepin K."/>
            <person name="Zhang X."/>
            <person name="Ozersky P."/>
            <person name="Wilson R.K."/>
            <person name="Sternberg P.W."/>
            <person name="Gasser R.B."/>
            <person name="Mitreva M."/>
        </authorList>
    </citation>
    <scope>NUCLEOTIDE SEQUENCE [LARGE SCALE GENOMIC DNA]</scope>
    <source>
        <strain evidence="2">HannoverDv2000</strain>
    </source>
</reference>
<sequence length="56" mass="6343">MDCCITRIGSMVLSRYLTFHHSTSHLDTTRSLITLPSTSILRSHSILLISNKIDKQ</sequence>
<evidence type="ECO:0000313" key="2">
    <source>
        <dbReference type="Proteomes" id="UP000053766"/>
    </source>
</evidence>
<accession>A0A0D8XX74</accession>
<name>A0A0D8XX74_DICVI</name>
<dbReference type="EMBL" id="KN716242">
    <property type="protein sequence ID" value="KJH49228.1"/>
    <property type="molecule type" value="Genomic_DNA"/>
</dbReference>
<gene>
    <name evidence="1" type="ORF">DICVIV_04668</name>
</gene>
<dbReference type="Proteomes" id="UP000053766">
    <property type="component" value="Unassembled WGS sequence"/>
</dbReference>